<dbReference type="Proteomes" id="UP000474802">
    <property type="component" value="Unassembled WGS sequence"/>
</dbReference>
<dbReference type="Pfam" id="PF01757">
    <property type="entry name" value="Acyl_transf_3"/>
    <property type="match status" value="1"/>
</dbReference>
<dbReference type="GO" id="GO:0044550">
    <property type="term" value="P:secondary metabolite biosynthetic process"/>
    <property type="evidence" value="ECO:0007669"/>
    <property type="project" value="TreeGrafter"/>
</dbReference>
<name>A0A6M1SPK5_9HYPH</name>
<dbReference type="Pfam" id="PF00501">
    <property type="entry name" value="AMP-binding"/>
    <property type="match status" value="1"/>
</dbReference>
<dbReference type="PANTHER" id="PTHR45527">
    <property type="entry name" value="NONRIBOSOMAL PEPTIDE SYNTHETASE"/>
    <property type="match status" value="1"/>
</dbReference>
<dbReference type="AlphaFoldDB" id="A0A6M1SPK5"/>
<evidence type="ECO:0000259" key="2">
    <source>
        <dbReference type="PROSITE" id="PS50075"/>
    </source>
</evidence>
<dbReference type="GO" id="GO:0005737">
    <property type="term" value="C:cytoplasm"/>
    <property type="evidence" value="ECO:0007669"/>
    <property type="project" value="TreeGrafter"/>
</dbReference>
<dbReference type="GO" id="GO:0016747">
    <property type="term" value="F:acyltransferase activity, transferring groups other than amino-acyl groups"/>
    <property type="evidence" value="ECO:0007669"/>
    <property type="project" value="InterPro"/>
</dbReference>
<feature type="transmembrane region" description="Helical" evidence="1">
    <location>
        <begin position="597"/>
        <end position="615"/>
    </location>
</feature>
<evidence type="ECO:0000256" key="1">
    <source>
        <dbReference type="SAM" id="Phobius"/>
    </source>
</evidence>
<reference evidence="3 4" key="2">
    <citation type="submission" date="2020-03" db="EMBL/GenBank/DDBJ databases">
        <title>Devosia chinhatensis sp. nov., isolated from a hexachlorocyclohexane (HCH) dump site in India.</title>
        <authorList>
            <person name="Kumar M."/>
            <person name="Lal R."/>
        </authorList>
    </citation>
    <scope>NUCLEOTIDE SEQUENCE [LARGE SCALE GENOMIC DNA]</scope>
    <source>
        <strain evidence="3 4">H239</strain>
    </source>
</reference>
<feature type="transmembrane region" description="Helical" evidence="1">
    <location>
        <begin position="428"/>
        <end position="447"/>
    </location>
</feature>
<dbReference type="EMBL" id="JAALFG010000004">
    <property type="protein sequence ID" value="NGP19148.1"/>
    <property type="molecule type" value="Genomic_DNA"/>
</dbReference>
<dbReference type="InterPro" id="IPR036736">
    <property type="entry name" value="ACP-like_sf"/>
</dbReference>
<proteinExistence type="predicted"/>
<dbReference type="SUPFAM" id="SSF47336">
    <property type="entry name" value="ACP-like"/>
    <property type="match status" value="1"/>
</dbReference>
<dbReference type="PANTHER" id="PTHR45527:SF1">
    <property type="entry name" value="FATTY ACID SYNTHASE"/>
    <property type="match status" value="1"/>
</dbReference>
<accession>A0A6M1SPK5</accession>
<evidence type="ECO:0000313" key="3">
    <source>
        <dbReference type="EMBL" id="NGP19148.1"/>
    </source>
</evidence>
<dbReference type="PROSITE" id="PS50075">
    <property type="entry name" value="CARRIER"/>
    <property type="match status" value="1"/>
</dbReference>
<feature type="transmembrane region" description="Helical" evidence="1">
    <location>
        <begin position="510"/>
        <end position="531"/>
    </location>
</feature>
<dbReference type="GO" id="GO:0031177">
    <property type="term" value="F:phosphopantetheine binding"/>
    <property type="evidence" value="ECO:0007669"/>
    <property type="project" value="TreeGrafter"/>
</dbReference>
<dbReference type="Gene3D" id="3.40.50.12780">
    <property type="entry name" value="N-terminal domain of ligase-like"/>
    <property type="match status" value="1"/>
</dbReference>
<protein>
    <submittedName>
        <fullName evidence="3">AMP-binding protein</fullName>
    </submittedName>
</protein>
<dbReference type="SUPFAM" id="SSF56801">
    <property type="entry name" value="Acetyl-CoA synthetase-like"/>
    <property type="match status" value="1"/>
</dbReference>
<dbReference type="InterPro" id="IPR002656">
    <property type="entry name" value="Acyl_transf_3_dom"/>
</dbReference>
<feature type="transmembrane region" description="Helical" evidence="1">
    <location>
        <begin position="543"/>
        <end position="560"/>
    </location>
</feature>
<sequence length="730" mass="78676">MLETSGSTGRGKGVRLSRTAVEANARAIAEYLHIRESDRAALVLPLHYSYGLSVLHSHLARGASLWLADQSILAPGFGAALEASGATSLAGVPHHFNMLQSLGLDDALPEKITCLTVAGGAMPADRVMHWASVMKERRGRFVVMYGQTEATARIAYLPPHLALSNPDAIGKAIPGGKLLLESEDGELVSDAGEEGELVYSGPNIMMGYAQSAEDLRKGPEIDRMMTGDLATVDANGLYRITGRRSRMSKIAGLRIGHDALEQALAAEGYDAAVWGNDQNIWVAVAGSAEGVSAQAARLAGIGAQHVRVVSCPAFPRHANGKIDYPALRKLEETEPAPRTLLPIFAQTFAPKAVSSNDSFSSLGGDSLQHVELLMEMERLFDGVPEGWEQLTIRQLETAAGPKRTGVSTPILVRALAILAVVVTHQTLWPVYGGAAAMVMLLGLSIAQHRRDALVQWNPGRFLQPTLRVLIPYGIVLAGYAAAWGQIPWASLLLISNLGITTPETHQMLPYLYWFIEAYMQISILVLLLFWVRPARRLLSDHPFMASLCLLGLAMLLRLIPEFWPLQSGRSQFTVPWVLFLFALGWCIAFAQSLQQKAITLAAAAVALSAAAYMGGNWYGGWIKYMSLLGVAAVLLFGQRVPLPRVAVRAAMQIARAAFMIYLLHRLVPEAIMPALGLELPKPFTDSVAIVGGIGLGLAAEHAMRSFSRGVLPALRSGVGGALTSRRRPSH</sequence>
<gene>
    <name evidence="3" type="ORF">G5575_17235</name>
</gene>
<dbReference type="InterPro" id="IPR042099">
    <property type="entry name" value="ANL_N_sf"/>
</dbReference>
<feature type="transmembrane region" description="Helical" evidence="1">
    <location>
        <begin position="572"/>
        <end position="590"/>
    </location>
</feature>
<organism evidence="3 4">
    <name type="scientific">Devosia aurantiaca</name>
    <dbReference type="NCBI Taxonomy" id="2714858"/>
    <lineage>
        <taxon>Bacteria</taxon>
        <taxon>Pseudomonadati</taxon>
        <taxon>Pseudomonadota</taxon>
        <taxon>Alphaproteobacteria</taxon>
        <taxon>Hyphomicrobiales</taxon>
        <taxon>Devosiaceae</taxon>
        <taxon>Devosia</taxon>
    </lineage>
</organism>
<feature type="transmembrane region" description="Helical" evidence="1">
    <location>
        <begin position="468"/>
        <end position="490"/>
    </location>
</feature>
<feature type="domain" description="Carrier" evidence="2">
    <location>
        <begin position="331"/>
        <end position="406"/>
    </location>
</feature>
<keyword evidence="4" id="KW-1185">Reference proteome</keyword>
<dbReference type="InterPro" id="IPR000873">
    <property type="entry name" value="AMP-dep_synth/lig_dom"/>
</dbReference>
<dbReference type="GO" id="GO:0043041">
    <property type="term" value="P:amino acid activation for nonribosomal peptide biosynthetic process"/>
    <property type="evidence" value="ECO:0007669"/>
    <property type="project" value="TreeGrafter"/>
</dbReference>
<keyword evidence="1" id="KW-0812">Transmembrane</keyword>
<comment type="caution">
    <text evidence="3">The sequence shown here is derived from an EMBL/GenBank/DDBJ whole genome shotgun (WGS) entry which is preliminary data.</text>
</comment>
<keyword evidence="1" id="KW-1133">Transmembrane helix</keyword>
<keyword evidence="1" id="KW-0472">Membrane</keyword>
<reference evidence="3 4" key="1">
    <citation type="submission" date="2020-02" db="EMBL/GenBank/DDBJ databases">
        <authorList>
            <person name="Khan S.A."/>
            <person name="Jeon C.O."/>
            <person name="Chun B.H."/>
        </authorList>
    </citation>
    <scope>NUCLEOTIDE SEQUENCE [LARGE SCALE GENOMIC DNA]</scope>
    <source>
        <strain evidence="3 4">H239</strain>
    </source>
</reference>
<dbReference type="InterPro" id="IPR009081">
    <property type="entry name" value="PP-bd_ACP"/>
</dbReference>
<evidence type="ECO:0000313" key="4">
    <source>
        <dbReference type="Proteomes" id="UP000474802"/>
    </source>
</evidence>